<evidence type="ECO:0000313" key="2">
    <source>
        <dbReference type="EMBL" id="KAK7439815.1"/>
    </source>
</evidence>
<comment type="caution">
    <text evidence="2">The sequence shown here is derived from an EMBL/GenBank/DDBJ whole genome shotgun (WGS) entry which is preliminary data.</text>
</comment>
<feature type="signal peptide" evidence="1">
    <location>
        <begin position="1"/>
        <end position="17"/>
    </location>
</feature>
<name>A0ABR1IS98_9AGAR</name>
<dbReference type="Proteomes" id="UP001498398">
    <property type="component" value="Unassembled WGS sequence"/>
</dbReference>
<keyword evidence="1" id="KW-0732">Signal</keyword>
<protein>
    <submittedName>
        <fullName evidence="2">Uncharacterized protein</fullName>
    </submittedName>
</protein>
<proteinExistence type="predicted"/>
<accession>A0ABR1IS98</accession>
<feature type="chain" id="PRO_5045279641" evidence="1">
    <location>
        <begin position="18"/>
        <end position="214"/>
    </location>
</feature>
<sequence length="214" mass="24889">MAPKVLSILTLPSLTNLELTLYSMDGEPPDWRRAMYRDLRNMLERSGRYLRNLTLRGRLLETGDEWIRLFSVTPSVENLTINLYPDCGAVLTDEFFHALSFNSVPRWRAVLSHLETFHLSLDESLTWIGPNDNRYPLPNIQAMFSMINSRRMVPEYLLDAGLHKLQYFDFHCNVRTPAGRQWIQDFNSDVEPRLRALEMDGLRLNLRTCAENVG</sequence>
<keyword evidence="3" id="KW-1185">Reference proteome</keyword>
<gene>
    <name evidence="2" type="ORF">VKT23_017390</name>
</gene>
<dbReference type="SUPFAM" id="SSF52047">
    <property type="entry name" value="RNI-like"/>
    <property type="match status" value="1"/>
</dbReference>
<dbReference type="EMBL" id="JBANRG010000071">
    <property type="protein sequence ID" value="KAK7439815.1"/>
    <property type="molecule type" value="Genomic_DNA"/>
</dbReference>
<evidence type="ECO:0000313" key="3">
    <source>
        <dbReference type="Proteomes" id="UP001498398"/>
    </source>
</evidence>
<organism evidence="2 3">
    <name type="scientific">Marasmiellus scandens</name>
    <dbReference type="NCBI Taxonomy" id="2682957"/>
    <lineage>
        <taxon>Eukaryota</taxon>
        <taxon>Fungi</taxon>
        <taxon>Dikarya</taxon>
        <taxon>Basidiomycota</taxon>
        <taxon>Agaricomycotina</taxon>
        <taxon>Agaricomycetes</taxon>
        <taxon>Agaricomycetidae</taxon>
        <taxon>Agaricales</taxon>
        <taxon>Marasmiineae</taxon>
        <taxon>Omphalotaceae</taxon>
        <taxon>Marasmiellus</taxon>
    </lineage>
</organism>
<reference evidence="2 3" key="1">
    <citation type="submission" date="2024-01" db="EMBL/GenBank/DDBJ databases">
        <title>A draft genome for the cacao thread blight pathogen Marasmiellus scandens.</title>
        <authorList>
            <person name="Baruah I.K."/>
            <person name="Leung J."/>
            <person name="Bukari Y."/>
            <person name="Amoako-Attah I."/>
            <person name="Meinhardt L.W."/>
            <person name="Bailey B.A."/>
            <person name="Cohen S.P."/>
        </authorList>
    </citation>
    <scope>NUCLEOTIDE SEQUENCE [LARGE SCALE GENOMIC DNA]</scope>
    <source>
        <strain evidence="2 3">GH-19</strain>
    </source>
</reference>
<evidence type="ECO:0000256" key="1">
    <source>
        <dbReference type="SAM" id="SignalP"/>
    </source>
</evidence>